<evidence type="ECO:0000256" key="3">
    <source>
        <dbReference type="ARBA" id="ARBA00007141"/>
    </source>
</evidence>
<keyword evidence="10" id="KW-0010">Activator</keyword>
<dbReference type="GO" id="GO:0005789">
    <property type="term" value="C:endoplasmic reticulum membrane"/>
    <property type="evidence" value="ECO:0007669"/>
    <property type="project" value="UniProtKB-SubCell"/>
</dbReference>
<accession>A0A9P8PYN9</accession>
<reference evidence="15" key="1">
    <citation type="journal article" date="2021" name="Open Biol.">
        <title>Shared evolutionary footprints suggest mitochondrial oxidative damage underlies multiple complex I losses in fungi.</title>
        <authorList>
            <person name="Schikora-Tamarit M.A."/>
            <person name="Marcet-Houben M."/>
            <person name="Nosek J."/>
            <person name="Gabaldon T."/>
        </authorList>
    </citation>
    <scope>NUCLEOTIDE SEQUENCE</scope>
    <source>
        <strain evidence="15">CBS2887</strain>
    </source>
</reference>
<reference evidence="15" key="2">
    <citation type="submission" date="2021-01" db="EMBL/GenBank/DDBJ databases">
        <authorList>
            <person name="Schikora-Tamarit M.A."/>
        </authorList>
    </citation>
    <scope>NUCLEOTIDE SEQUENCE</scope>
    <source>
        <strain evidence="15">CBS2887</strain>
    </source>
</reference>
<keyword evidence="8" id="KW-0805">Transcription regulation</keyword>
<keyword evidence="7" id="KW-1133">Transmembrane helix</keyword>
<name>A0A9P8PYN9_WICPI</name>
<dbReference type="Pfam" id="PF07544">
    <property type="entry name" value="Med9"/>
    <property type="match status" value="1"/>
</dbReference>
<dbReference type="GO" id="GO:0006696">
    <property type="term" value="P:ergosterol biosynthetic process"/>
    <property type="evidence" value="ECO:0007669"/>
    <property type="project" value="TreeGrafter"/>
</dbReference>
<dbReference type="Proteomes" id="UP000774326">
    <property type="component" value="Unassembled WGS sequence"/>
</dbReference>
<comment type="similarity">
    <text evidence="4">Belongs to the Mediator complex subunit 9 family.</text>
</comment>
<protein>
    <recommendedName>
        <fullName evidence="17">Mediator complex subunit 9</fullName>
    </recommendedName>
</protein>
<dbReference type="EMBL" id="JAEUBG010004667">
    <property type="protein sequence ID" value="KAH3680753.1"/>
    <property type="molecule type" value="Genomic_DNA"/>
</dbReference>
<evidence type="ECO:0000256" key="13">
    <source>
        <dbReference type="ARBA" id="ARBA00029435"/>
    </source>
</evidence>
<evidence type="ECO:0000256" key="9">
    <source>
        <dbReference type="ARBA" id="ARBA00023136"/>
    </source>
</evidence>
<keyword evidence="5" id="KW-0812">Transmembrane</keyword>
<evidence type="ECO:0000256" key="12">
    <source>
        <dbReference type="ARBA" id="ARBA00023242"/>
    </source>
</evidence>
<evidence type="ECO:0000313" key="16">
    <source>
        <dbReference type="Proteomes" id="UP000774326"/>
    </source>
</evidence>
<dbReference type="GO" id="GO:0016592">
    <property type="term" value="C:mediator complex"/>
    <property type="evidence" value="ECO:0007669"/>
    <property type="project" value="InterPro"/>
</dbReference>
<sequence>MKLLFLASIFLGLYFVMDVLFYTWLPTNYVFDPVVLNSICNEVLHNHPEKNTTLIMEDVAIKLQQHYGKGLINEFDNERWFFNNAGGAMGSVYILHASISEYLIFFGSATGTEGHTGLHFADDHFTILSGHQKAGKLNDQYPEIYYPGDTHHLRKGTTKQYSIPAGGFSLELAQGWIPAMLPFGFFDTFFSTLDFVTLYRTTYFTAADMITQLLRGILKIQKLVLKRSTVSTQIIKSQIKSAQNTTSTKSTQAHMNHHRTISSPLAMANPSPLASGSSIIRLEDSMSPQAMSTGPNTTTSAVTAAATPASFTSNITSTAVNDKWCKNATSVEELRNLELVPLVLDVMEGVNSGNVLPKDVENAAGTIRVRINKARELIKNIHGLAELPEERLHRVETLNQNIDKKTNALLRLKRLVSQKIDLSEESQLADKNDEVKTEEEEQQQPSGIKDEDVLMDTN</sequence>
<comment type="caution">
    <text evidence="15">The sequence shown here is derived from an EMBL/GenBank/DDBJ whole genome shotgun (WGS) entry which is preliminary data.</text>
</comment>
<dbReference type="AlphaFoldDB" id="A0A9P8PYN9"/>
<evidence type="ECO:0000256" key="2">
    <source>
        <dbReference type="ARBA" id="ARBA00004586"/>
    </source>
</evidence>
<dbReference type="InterPro" id="IPR006716">
    <property type="entry name" value="ERG2_sigma1_rcpt-like"/>
</dbReference>
<evidence type="ECO:0000256" key="5">
    <source>
        <dbReference type="ARBA" id="ARBA00022692"/>
    </source>
</evidence>
<dbReference type="PANTHER" id="PTHR10868:SF1">
    <property type="entry name" value="SIGMA NON-OPIOID INTRACELLULAR RECEPTOR 1"/>
    <property type="match status" value="1"/>
</dbReference>
<organism evidence="15 16">
    <name type="scientific">Wickerhamomyces pijperi</name>
    <name type="common">Yeast</name>
    <name type="synonym">Pichia pijperi</name>
    <dbReference type="NCBI Taxonomy" id="599730"/>
    <lineage>
        <taxon>Eukaryota</taxon>
        <taxon>Fungi</taxon>
        <taxon>Dikarya</taxon>
        <taxon>Ascomycota</taxon>
        <taxon>Saccharomycotina</taxon>
        <taxon>Saccharomycetes</taxon>
        <taxon>Phaffomycetales</taxon>
        <taxon>Wickerhamomycetaceae</taxon>
        <taxon>Wickerhamomyces</taxon>
    </lineage>
</organism>
<evidence type="ECO:0000256" key="10">
    <source>
        <dbReference type="ARBA" id="ARBA00023159"/>
    </source>
</evidence>
<dbReference type="PANTHER" id="PTHR10868">
    <property type="entry name" value="SIGMA 1-TYPE OPIOID RECEPTOR-RELATED"/>
    <property type="match status" value="1"/>
</dbReference>
<evidence type="ECO:0000313" key="15">
    <source>
        <dbReference type="EMBL" id="KAH3680753.1"/>
    </source>
</evidence>
<comment type="pathway">
    <text evidence="13">Steroid metabolism; ergosterol biosynthesis.</text>
</comment>
<keyword evidence="12" id="KW-0539">Nucleus</keyword>
<comment type="similarity">
    <text evidence="3">Belongs to the ERG2 family.</text>
</comment>
<evidence type="ECO:0000256" key="14">
    <source>
        <dbReference type="SAM" id="MobiDB-lite"/>
    </source>
</evidence>
<evidence type="ECO:0000256" key="8">
    <source>
        <dbReference type="ARBA" id="ARBA00023015"/>
    </source>
</evidence>
<keyword evidence="16" id="KW-1185">Reference proteome</keyword>
<dbReference type="InterPro" id="IPR011425">
    <property type="entry name" value="Med9"/>
</dbReference>
<evidence type="ECO:0008006" key="17">
    <source>
        <dbReference type="Google" id="ProtNLM"/>
    </source>
</evidence>
<evidence type="ECO:0000256" key="7">
    <source>
        <dbReference type="ARBA" id="ARBA00022989"/>
    </source>
</evidence>
<evidence type="ECO:0000256" key="4">
    <source>
        <dbReference type="ARBA" id="ARBA00008089"/>
    </source>
</evidence>
<evidence type="ECO:0000256" key="6">
    <source>
        <dbReference type="ARBA" id="ARBA00022824"/>
    </source>
</evidence>
<dbReference type="GO" id="GO:0003712">
    <property type="term" value="F:transcription coregulator activity"/>
    <property type="evidence" value="ECO:0007669"/>
    <property type="project" value="InterPro"/>
</dbReference>
<comment type="subcellular location">
    <subcellularLocation>
        <location evidence="2">Endoplasmic reticulum membrane</location>
    </subcellularLocation>
    <subcellularLocation>
        <location evidence="1">Nucleus</location>
    </subcellularLocation>
</comment>
<gene>
    <name evidence="15" type="ORF">WICPIJ_008114</name>
</gene>
<keyword evidence="6" id="KW-0256">Endoplasmic reticulum</keyword>
<dbReference type="OrthoDB" id="347124at2759"/>
<keyword evidence="9" id="KW-0472">Membrane</keyword>
<dbReference type="Pfam" id="PF04622">
    <property type="entry name" value="ERG2_Sigma1R"/>
    <property type="match status" value="1"/>
</dbReference>
<keyword evidence="11" id="KW-0804">Transcription</keyword>
<evidence type="ECO:0000256" key="1">
    <source>
        <dbReference type="ARBA" id="ARBA00004123"/>
    </source>
</evidence>
<dbReference type="GO" id="GO:0006357">
    <property type="term" value="P:regulation of transcription by RNA polymerase II"/>
    <property type="evidence" value="ECO:0007669"/>
    <property type="project" value="InterPro"/>
</dbReference>
<proteinExistence type="inferred from homology"/>
<feature type="region of interest" description="Disordered" evidence="14">
    <location>
        <begin position="426"/>
        <end position="458"/>
    </location>
</feature>
<evidence type="ECO:0000256" key="11">
    <source>
        <dbReference type="ARBA" id="ARBA00023163"/>
    </source>
</evidence>